<evidence type="ECO:0000313" key="2">
    <source>
        <dbReference type="Proteomes" id="UP000598971"/>
    </source>
</evidence>
<comment type="caution">
    <text evidence="1">The sequence shown here is derived from an EMBL/GenBank/DDBJ whole genome shotgun (WGS) entry which is preliminary data.</text>
</comment>
<dbReference type="Proteomes" id="UP000598971">
    <property type="component" value="Unassembled WGS sequence"/>
</dbReference>
<organism evidence="1 2">
    <name type="scientific">Limnovirga soli</name>
    <dbReference type="NCBI Taxonomy" id="2656915"/>
    <lineage>
        <taxon>Bacteria</taxon>
        <taxon>Pseudomonadati</taxon>
        <taxon>Bacteroidota</taxon>
        <taxon>Chitinophagia</taxon>
        <taxon>Chitinophagales</taxon>
        <taxon>Chitinophagaceae</taxon>
        <taxon>Limnovirga</taxon>
    </lineage>
</organism>
<reference evidence="1" key="1">
    <citation type="submission" date="2019-10" db="EMBL/GenBank/DDBJ databases">
        <title>Draft genome sequence of Panacibacter sp. KCS-6.</title>
        <authorList>
            <person name="Yim K.J."/>
        </authorList>
    </citation>
    <scope>NUCLEOTIDE SEQUENCE</scope>
    <source>
        <strain evidence="1">KCS-6</strain>
    </source>
</reference>
<gene>
    <name evidence="1" type="ORF">GD597_15850</name>
</gene>
<evidence type="ECO:0008006" key="3">
    <source>
        <dbReference type="Google" id="ProtNLM"/>
    </source>
</evidence>
<accession>A0A8J8JY35</accession>
<proteinExistence type="predicted"/>
<evidence type="ECO:0000313" key="1">
    <source>
        <dbReference type="EMBL" id="NNV56946.1"/>
    </source>
</evidence>
<dbReference type="RefSeq" id="WP_171608882.1">
    <property type="nucleotide sequence ID" value="NZ_WHPF01000011.1"/>
</dbReference>
<sequence length="411" mass="47716">MTKSIFLLIFTFNITIVFSQTFNCDTYLKKSDSVLNISWNKIEEAKKYLDRYIICNQDDNSPQTIARLKNLQNYDAISLAKNKKGGWAKRKDNGRVGLIDIEFNFIKELPYISYYTFKDDYCWVKTDNGKFTVINYKGDDRLLGYPIDSISLNTNPTFIILTDEWRGNNNRFYGLINKTGEIVRPTYFINLTKYGNLYLANIDVNEHRWYHNLNFKTDETRWFGLINEKGEDVTGFIYDKLDAKGPEYGNWKNYVAQVYGSKGGYTLLDTMGKQLFPLINNIDMLTTLYTNTDTYAIIGKNKRDSLGLLNMKGEQVIAPKFASIEIVSYQLKNQSYNLILANPKNNYGYNSIGTGLYNSNGDIIINETEGWNFEKVETYSSLYKQNVVLVARRFKNSSTEYRYLYKSGKFK</sequence>
<name>A0A8J8JY35_9BACT</name>
<keyword evidence="2" id="KW-1185">Reference proteome</keyword>
<dbReference type="EMBL" id="WHPF01000011">
    <property type="protein sequence ID" value="NNV56946.1"/>
    <property type="molecule type" value="Genomic_DNA"/>
</dbReference>
<protein>
    <recommendedName>
        <fullName evidence="3">WG repeat-containing protein</fullName>
    </recommendedName>
</protein>
<dbReference type="AlphaFoldDB" id="A0A8J8JY35"/>